<dbReference type="Pfam" id="PF00271">
    <property type="entry name" value="Helicase_C"/>
    <property type="match status" value="1"/>
</dbReference>
<proteinExistence type="predicted"/>
<keyword evidence="2" id="KW-0479">Metal-binding</keyword>
<sequence length="1200" mass="138111">MNTSKVVDLKMINVGLNQDLKMSYICTMMIETVYGKTWWGRRWLQPLLEWDDKQCLAKGEKYAQNGAVVQLTINEQYVVEATVLDFGKQQYQQQLKLRPLSSKDQEKWLKVLKDKPNWMSALFQQKLQEELAAVDEQMDTNILSYQWADWGMACSCSTKKTPCKHLVAVLLILGQRMDRDPLCLFQLRGLNLLQRIENKPQKESVEGQNIHTLASFGVEHSSAKPYDMKRAAGLDFSNFENQLKRHFQLLPHQTLFYEGNLKRVLAQKTKKAYRFYQKQNYDKDQFRALHQQLKQTKDLALIIDANNQVINLFALDEDKHIPLFASDRVLSNCVILFETIEAGDLPQYSDAFIALYTVYRFCIKLLQTQNFLPRLVATASAYLIQWIPAAAINPLIKKQVEELSLLCPSDLLLLESPVLKRLEPQEQIFNLCHLWLSYFIQAATELSPEFATLDKNVEYCFLSGKPTDLSNGIAKQIQSWLQPFYLGQKQYAPILKIKEVEEEEKRGFFITIQVEDKRSQNATIIDLNTFLKNNTYQAHHYTVLQELNHLVDYYPDLEAIWKGQKDTTQQYSPVEFERIFFEILPILRMLNISIVLPKSLQQLTRPRLGVSIGKKKDQSAKGKSFMNIKSLLTVKWKVVVGDEMMEAMEFLKLLKGKEGLIKHKERYIHLDKADLDKILAQLETPPIATVNQIIQAVLSTSFDGYKVAVDQEIQALFKALRGSPIIAPPQTLKATLRPYQQVGYSWMYKNAQLNLGSLIADDMGLGKTLQVISLLLKFKEEGYFDQQQALVIVPTSLLTNWMNEIKKFAPLLTAMTYHGANRKLSTRANVIITTYGIARIDLNLLNQLDWYCTVIDEAQHIKNANTAQTDAVKSIQATINIAMSGTPVENRLKEYWSIMDYVNSNYLGSMLEFTTKYSDPIEKDYNQERLEAFRKATAPFILRRLKSDRSIIQDLPDKIEQNYEANLQPIQTEIYQKIVHDTLRDLSQFKDDKKKRQGLILKLMGGLKQVCNHPYQYLNTGGQGPEQSGKGQRLMDLLARIQVHQEKTLIFTQYRKMGNLMLRWIKERFGFEPMYLHGGCSRTQRDAMVDAFQNDRQQRIFILSLKAAGTGLNLTAANHVIHYDLWWNPAVEAQATDRAYRIGQKKNVQVYRFITKGTLEEKIDAMIQSKKALANMTVALGEQWLGDLPDEALEALLVIS</sequence>
<dbReference type="AlphaFoldDB" id="A0A916DU05"/>
<evidence type="ECO:0000259" key="4">
    <source>
        <dbReference type="PROSITE" id="PS51192"/>
    </source>
</evidence>
<dbReference type="Gene3D" id="3.40.50.10810">
    <property type="entry name" value="Tandem AAA-ATPase domain"/>
    <property type="match status" value="1"/>
</dbReference>
<dbReference type="InterPro" id="IPR001650">
    <property type="entry name" value="Helicase_C-like"/>
</dbReference>
<keyword evidence="1" id="KW-0378">Hydrolase</keyword>
<dbReference type="InterPro" id="IPR038718">
    <property type="entry name" value="SNF2-like_sf"/>
</dbReference>
<dbReference type="EMBL" id="AP026867">
    <property type="protein sequence ID" value="BDS12936.1"/>
    <property type="molecule type" value="Genomic_DNA"/>
</dbReference>
<evidence type="ECO:0000259" key="5">
    <source>
        <dbReference type="PROSITE" id="PS51194"/>
    </source>
</evidence>
<dbReference type="PROSITE" id="PS51194">
    <property type="entry name" value="HELICASE_CTER"/>
    <property type="match status" value="1"/>
</dbReference>
<dbReference type="InterPro" id="IPR000330">
    <property type="entry name" value="SNF2_N"/>
</dbReference>
<dbReference type="GO" id="GO:0008270">
    <property type="term" value="F:zinc ion binding"/>
    <property type="evidence" value="ECO:0007669"/>
    <property type="project" value="UniProtKB-KW"/>
</dbReference>
<organism evidence="6 7">
    <name type="scientific">Aureispira anguillae</name>
    <dbReference type="NCBI Taxonomy" id="2864201"/>
    <lineage>
        <taxon>Bacteria</taxon>
        <taxon>Pseudomonadati</taxon>
        <taxon>Bacteroidota</taxon>
        <taxon>Saprospiria</taxon>
        <taxon>Saprospirales</taxon>
        <taxon>Saprospiraceae</taxon>
        <taxon>Aureispira</taxon>
    </lineage>
</organism>
<dbReference type="Pfam" id="PF12419">
    <property type="entry name" value="DUF3670"/>
    <property type="match status" value="1"/>
</dbReference>
<feature type="domain" description="Helicase C-terminal" evidence="5">
    <location>
        <begin position="1033"/>
        <end position="1189"/>
    </location>
</feature>
<evidence type="ECO:0000313" key="7">
    <source>
        <dbReference type="Proteomes" id="UP001060919"/>
    </source>
</evidence>
<dbReference type="SUPFAM" id="SSF52540">
    <property type="entry name" value="P-loop containing nucleoside triphosphate hydrolases"/>
    <property type="match status" value="2"/>
</dbReference>
<dbReference type="InterPro" id="IPR014001">
    <property type="entry name" value="Helicase_ATP-bd"/>
</dbReference>
<keyword evidence="2" id="KW-0863">Zinc-finger</keyword>
<keyword evidence="7" id="KW-1185">Reference proteome</keyword>
<dbReference type="Proteomes" id="UP001060919">
    <property type="component" value="Chromosome"/>
</dbReference>
<evidence type="ECO:0000313" key="6">
    <source>
        <dbReference type="EMBL" id="BDS12936.1"/>
    </source>
</evidence>
<dbReference type="PROSITE" id="PS50966">
    <property type="entry name" value="ZF_SWIM"/>
    <property type="match status" value="1"/>
</dbReference>
<dbReference type="SMART" id="SM00487">
    <property type="entry name" value="DEXDc"/>
    <property type="match status" value="1"/>
</dbReference>
<dbReference type="Gene3D" id="3.40.50.300">
    <property type="entry name" value="P-loop containing nucleotide triphosphate hydrolases"/>
    <property type="match status" value="1"/>
</dbReference>
<evidence type="ECO:0000259" key="3">
    <source>
        <dbReference type="PROSITE" id="PS50966"/>
    </source>
</evidence>
<dbReference type="GO" id="GO:0016787">
    <property type="term" value="F:hydrolase activity"/>
    <property type="evidence" value="ECO:0007669"/>
    <property type="project" value="UniProtKB-KW"/>
</dbReference>
<feature type="domain" description="SWIM-type" evidence="3">
    <location>
        <begin position="139"/>
        <end position="174"/>
    </location>
</feature>
<dbReference type="KEGG" id="aup:AsAng_0036610"/>
<protein>
    <submittedName>
        <fullName evidence="6">SNF2-related protein</fullName>
    </submittedName>
</protein>
<accession>A0A916DU05</accession>
<evidence type="ECO:0000256" key="2">
    <source>
        <dbReference type="PROSITE-ProRule" id="PRU00325"/>
    </source>
</evidence>
<dbReference type="InterPro" id="IPR049730">
    <property type="entry name" value="SNF2/RAD54-like_C"/>
</dbReference>
<reference evidence="6" key="1">
    <citation type="submission" date="2022-09" db="EMBL/GenBank/DDBJ databases">
        <title>Aureispira anguillicida sp. nov., isolated from Leptocephalus of Japanese eel Anguilla japonica.</title>
        <authorList>
            <person name="Yuasa K."/>
            <person name="Mekata T."/>
            <person name="Ikunari K."/>
        </authorList>
    </citation>
    <scope>NUCLEOTIDE SEQUENCE</scope>
    <source>
        <strain evidence="6">EL160426</strain>
    </source>
</reference>
<dbReference type="InterPro" id="IPR007527">
    <property type="entry name" value="Znf_SWIM"/>
</dbReference>
<evidence type="ECO:0000256" key="1">
    <source>
        <dbReference type="ARBA" id="ARBA00022801"/>
    </source>
</evidence>
<dbReference type="CDD" id="cd18793">
    <property type="entry name" value="SF2_C_SNF"/>
    <property type="match status" value="1"/>
</dbReference>
<dbReference type="PROSITE" id="PS51192">
    <property type="entry name" value="HELICASE_ATP_BIND_1"/>
    <property type="match status" value="1"/>
</dbReference>
<keyword evidence="2" id="KW-0862">Zinc</keyword>
<dbReference type="InterPro" id="IPR027417">
    <property type="entry name" value="P-loop_NTPase"/>
</dbReference>
<gene>
    <name evidence="6" type="ORF">AsAng_0036610</name>
</gene>
<feature type="domain" description="Helicase ATP-binding" evidence="4">
    <location>
        <begin position="748"/>
        <end position="905"/>
    </location>
</feature>
<name>A0A916DU05_9BACT</name>
<dbReference type="PANTHER" id="PTHR10799">
    <property type="entry name" value="SNF2/RAD54 HELICASE FAMILY"/>
    <property type="match status" value="1"/>
</dbReference>
<dbReference type="GO" id="GO:0005524">
    <property type="term" value="F:ATP binding"/>
    <property type="evidence" value="ECO:0007669"/>
    <property type="project" value="InterPro"/>
</dbReference>
<dbReference type="SMART" id="SM00490">
    <property type="entry name" value="HELICc"/>
    <property type="match status" value="1"/>
</dbReference>
<dbReference type="InterPro" id="IPR022138">
    <property type="entry name" value="DUF3670"/>
</dbReference>
<dbReference type="Pfam" id="PF00176">
    <property type="entry name" value="SNF2-rel_dom"/>
    <property type="match status" value="1"/>
</dbReference>
<dbReference type="RefSeq" id="WP_264788276.1">
    <property type="nucleotide sequence ID" value="NZ_AP026867.1"/>
</dbReference>